<proteinExistence type="inferred from homology"/>
<evidence type="ECO:0000313" key="4">
    <source>
        <dbReference type="Proteomes" id="UP001610563"/>
    </source>
</evidence>
<dbReference type="PRINTS" id="PR00413">
    <property type="entry name" value="HADHALOGNASE"/>
</dbReference>
<dbReference type="InterPro" id="IPR051540">
    <property type="entry name" value="S-2-haloacid_dehalogenase"/>
</dbReference>
<dbReference type="Gene3D" id="1.10.150.240">
    <property type="entry name" value="Putative phosphatase, domain 2"/>
    <property type="match status" value="1"/>
</dbReference>
<keyword evidence="4" id="KW-1185">Reference proteome</keyword>
<protein>
    <submittedName>
        <fullName evidence="3">HAD-like domain-containing protein</fullName>
    </submittedName>
</protein>
<dbReference type="Proteomes" id="UP001610563">
    <property type="component" value="Unassembled WGS sequence"/>
</dbReference>
<evidence type="ECO:0000256" key="1">
    <source>
        <dbReference type="ARBA" id="ARBA00008106"/>
    </source>
</evidence>
<dbReference type="EMBL" id="JBFTWV010000025">
    <property type="protein sequence ID" value="KAL2796622.1"/>
    <property type="molecule type" value="Genomic_DNA"/>
</dbReference>
<dbReference type="SFLD" id="SFLDG01129">
    <property type="entry name" value="C1.5:_HAD__Beta-PGM__Phosphata"/>
    <property type="match status" value="1"/>
</dbReference>
<dbReference type="PANTHER" id="PTHR43316">
    <property type="entry name" value="HYDROLASE, HALOACID DELAHOGENASE-RELATED"/>
    <property type="match status" value="1"/>
</dbReference>
<keyword evidence="2" id="KW-0378">Hydrolase</keyword>
<dbReference type="InterPro" id="IPR023214">
    <property type="entry name" value="HAD_sf"/>
</dbReference>
<evidence type="ECO:0000313" key="3">
    <source>
        <dbReference type="EMBL" id="KAL2796622.1"/>
    </source>
</evidence>
<dbReference type="InterPro" id="IPR036412">
    <property type="entry name" value="HAD-like_sf"/>
</dbReference>
<dbReference type="InterPro" id="IPR006328">
    <property type="entry name" value="2-HAD"/>
</dbReference>
<dbReference type="InterPro" id="IPR023198">
    <property type="entry name" value="PGP-like_dom2"/>
</dbReference>
<accession>A0ABR4GC74</accession>
<dbReference type="NCBIfam" id="TIGR01428">
    <property type="entry name" value="HAD_type_II"/>
    <property type="match status" value="1"/>
</dbReference>
<organism evidence="3 4">
    <name type="scientific">Aspergillus keveii</name>
    <dbReference type="NCBI Taxonomy" id="714993"/>
    <lineage>
        <taxon>Eukaryota</taxon>
        <taxon>Fungi</taxon>
        <taxon>Dikarya</taxon>
        <taxon>Ascomycota</taxon>
        <taxon>Pezizomycotina</taxon>
        <taxon>Eurotiomycetes</taxon>
        <taxon>Eurotiomycetidae</taxon>
        <taxon>Eurotiales</taxon>
        <taxon>Aspergillaceae</taxon>
        <taxon>Aspergillus</taxon>
        <taxon>Aspergillus subgen. Nidulantes</taxon>
    </lineage>
</organism>
<dbReference type="NCBIfam" id="TIGR01493">
    <property type="entry name" value="HAD-SF-IA-v2"/>
    <property type="match status" value="1"/>
</dbReference>
<dbReference type="SFLD" id="SFLDS00003">
    <property type="entry name" value="Haloacid_Dehalogenase"/>
    <property type="match status" value="1"/>
</dbReference>
<gene>
    <name evidence="3" type="ORF">BJX66DRAFT_133600</name>
</gene>
<name>A0ABR4GC74_9EURO</name>
<dbReference type="SUPFAM" id="SSF56784">
    <property type="entry name" value="HAD-like"/>
    <property type="match status" value="1"/>
</dbReference>
<dbReference type="Gene3D" id="3.40.50.1000">
    <property type="entry name" value="HAD superfamily/HAD-like"/>
    <property type="match status" value="1"/>
</dbReference>
<comment type="caution">
    <text evidence="3">The sequence shown here is derived from an EMBL/GenBank/DDBJ whole genome shotgun (WGS) entry which is preliminary data.</text>
</comment>
<sequence length="236" mass="26075">MTGSIVLAFDLYGTLLSTESIAQQLASHFPEKAQSISSLWRRYQLEYTWRLTSMGVYDNFSTITRNALRHALAEHDETLDDDAIVTTLMKAYDNLSTFPDVKPTLTKLASNPRITSVVFSNGTQNMVSNSVNLSPDLSPHASVFSDVISIQSVRQFKPAPATYFHLAEKVGKSSALEEIWLVSGNPFDIMGARSVGLNAIWVDRAGKGWMDAAVPRLRPTAVVKSLEEVLDVVKDH</sequence>
<dbReference type="Pfam" id="PF00702">
    <property type="entry name" value="Hydrolase"/>
    <property type="match status" value="1"/>
</dbReference>
<dbReference type="InterPro" id="IPR006439">
    <property type="entry name" value="HAD-SF_hydro_IA"/>
</dbReference>
<comment type="similarity">
    <text evidence="1">Belongs to the HAD-like hydrolase superfamily. S-2-haloalkanoic acid dehalogenase family.</text>
</comment>
<dbReference type="PANTHER" id="PTHR43316:SF3">
    <property type="entry name" value="HALOACID DEHALOGENASE, TYPE II (AFU_ORTHOLOGUE AFUA_2G07750)-RELATED"/>
    <property type="match status" value="1"/>
</dbReference>
<evidence type="ECO:0000256" key="2">
    <source>
        <dbReference type="ARBA" id="ARBA00022801"/>
    </source>
</evidence>
<reference evidence="3 4" key="1">
    <citation type="submission" date="2024-07" db="EMBL/GenBank/DDBJ databases">
        <title>Section-level genome sequencing and comparative genomics of Aspergillus sections Usti and Cavernicolus.</title>
        <authorList>
            <consortium name="Lawrence Berkeley National Laboratory"/>
            <person name="Nybo J.L."/>
            <person name="Vesth T.C."/>
            <person name="Theobald S."/>
            <person name="Frisvad J.C."/>
            <person name="Larsen T.O."/>
            <person name="Kjaerboelling I."/>
            <person name="Rothschild-Mancinelli K."/>
            <person name="Lyhne E.K."/>
            <person name="Kogle M.E."/>
            <person name="Barry K."/>
            <person name="Clum A."/>
            <person name="Na H."/>
            <person name="Ledsgaard L."/>
            <person name="Lin J."/>
            <person name="Lipzen A."/>
            <person name="Kuo A."/>
            <person name="Riley R."/>
            <person name="Mondo S."/>
            <person name="Labutti K."/>
            <person name="Haridas S."/>
            <person name="Pangalinan J."/>
            <person name="Salamov A.A."/>
            <person name="Simmons B.A."/>
            <person name="Magnuson J.K."/>
            <person name="Chen J."/>
            <person name="Drula E."/>
            <person name="Henrissat B."/>
            <person name="Wiebenga A."/>
            <person name="Lubbers R.J."/>
            <person name="Gomes A.C."/>
            <person name="Makela M.R."/>
            <person name="Stajich J."/>
            <person name="Grigoriev I.V."/>
            <person name="Mortensen U.H."/>
            <person name="De Vries R.P."/>
            <person name="Baker S.E."/>
            <person name="Andersen M.R."/>
        </authorList>
    </citation>
    <scope>NUCLEOTIDE SEQUENCE [LARGE SCALE GENOMIC DNA]</scope>
    <source>
        <strain evidence="3 4">CBS 209.92</strain>
    </source>
</reference>